<proteinExistence type="predicted"/>
<dbReference type="KEGG" id="vg:29060052"/>
<dbReference type="GeneID" id="29060052"/>
<accession>A0A173GBQ3</accession>
<dbReference type="EMBL" id="KX011169">
    <property type="protein sequence ID" value="ANH50801.1"/>
    <property type="molecule type" value="Genomic_DNA"/>
</dbReference>
<dbReference type="Proteomes" id="UP000203219">
    <property type="component" value="Segment"/>
</dbReference>
<evidence type="ECO:0000313" key="1">
    <source>
        <dbReference type="EMBL" id="ANH50801.1"/>
    </source>
</evidence>
<evidence type="ECO:0000313" key="2">
    <source>
        <dbReference type="Proteomes" id="UP000203219"/>
    </source>
</evidence>
<gene>
    <name evidence="1" type="ORF">SALINJAH_245</name>
</gene>
<reference evidence="2" key="1">
    <citation type="submission" date="2016-04" db="EMBL/GenBank/DDBJ databases">
        <authorList>
            <person name="Adebesin M.O."/>
            <person name="Ahama K."/>
            <person name="Alekasir E.M."/>
            <person name="Ali S."/>
            <person name="Aligholizadeh E."/>
            <person name="Allison J.M."/>
            <person name="Alzaher A."/>
            <person name="Andaya C.D."/>
            <person name="Asfaw S."/>
            <person name="Bansal N."/>
            <person name="Beauchard M.A."/>
            <person name="Betancourt K.A."/>
            <person name="Bhatia B."/>
            <person name="Boretti N.A."/>
            <person name="Brondi J.N."/>
            <person name="Byrd C.E."/>
            <person name="Cao A."/>
            <person name="Cardosa E.A."/>
            <person name="Carter A."/>
            <person name="Chen S."/>
            <person name="Chen Y."/>
            <person name="Clara V.K."/>
            <person name="Cobuzzi M."/>
            <person name="Conn O.L."/>
            <person name="Crosby I.A."/>
            <person name="Daly S.B."/>
            <person name="Depaz I.X."/>
            <person name="Dhaurali S."/>
            <person name="Dowdy K.M."/>
            <person name="Edokobi N.B."/>
            <person name="Ekanayake A.B."/>
            <person name="Ekekwe S.O."/>
            <person name="Emond M.A."/>
            <person name="Endres L."/>
            <person name="Eng S."/>
            <person name="Felkoski S.A."/>
            <person name="Gant C.D."/>
            <person name="Gaskin B."/>
            <person name="Gondal S."/>
            <person name="Gutmann J."/>
            <person name="Ha T.-A."/>
            <person name="Habteyes H."/>
            <person name="Hariri O."/>
            <person name="Healey R.M."/>
            <person name="Heins J.L."/>
            <person name="Henderson A.L."/>
            <person name="Hernandez F.M."/>
            <person name="Hoang P.T."/>
            <person name="Hope K.T."/>
            <person name="Husna A."/>
            <person name="Hussain A."/>
            <person name="Imani O."/>
            <person name="Jackson N.L."/>
            <person name="Jacob V.M."/>
            <person name="Kang C."/>
            <person name="Kantov R.M."/>
            <person name="Kavuru S."/>
            <person name="Kerr M.S."/>
            <person name="Khan O.A."/>
            <person name="Khan T.M."/>
            <person name="King T."/>
            <person name="Kulkarni R."/>
            <person name="Li A."/>
            <person name="Maczka C."/>
            <person name="Maisonet E."/>
            <person name="Majethia P.M."/>
            <person name="Malik D.A."/>
            <person name="Mariam A."/>
            <person name="Marquess E.B."/>
            <person name="Mattison J."/>
            <person name="Mcdonald N."/>
            <person name="Mehr S."/>
            <person name="Mengers S.R."/>
            <person name="Michaels D.P."/>
            <person name="Mondal S."/>
            <person name="Monney D.B."/>
            <person name="Nakhleh S.I."/>
            <person name="Ndubuizu N.C."/>
            <person name="Nguyen A.H."/>
            <person name="Nguyen K.M."/>
            <person name="Nguyen M.T."/>
            <person name="Nicholas M.L."/>
            <person name="Nimalan J.P."/>
            <person name="O'Connell R.A."/>
            <person name="Odoi E."/>
            <person name="Ojo L."/>
            <person name="Okoye A.E."/>
            <person name="Olateru-Olagbegi O."/>
            <person name="Osei K.V."/>
            <person name="Osei-Tutu A."/>
            <person name="Palilla A.M."/>
            <person name="Pancholi S."/>
            <person name="Park J.H."/>
            <person name="Patel K."/>
            <person name="Patel P."/>
            <person name="Pennington E."/>
            <person name="Peterson R.E."/>
            <person name="Pon J."/>
            <person name="Pourkarim H."/>
            <person name="Reed M.L."/>
            <person name="Rottman V."/>
            <person name="Salazar J."/>
            <person name="Samet S."/>
            <person name="Sendze O."/>
            <person name="Stelmack M.A."/>
            <person name="Stinnett R."/>
            <person name="Tchouaga A.L."/>
            <person name="Thompson E.M."/>
            <person name="Tran N.G."/>
            <person name="Truong T."/>
            <person name="Udo J.A."/>
            <person name="Verona L.T."/>
            <person name="Vu T.-Q."/>
            <person name="Wade J."/>
            <person name="Wang N.Q."/>
            <person name="Waters Z.M."/>
            <person name="Wellman R.J."/>
            <person name="Woldegabreal S."/>
            <person name="Yee A.C."/>
            <person name="Yirefu M."/>
            <person name="Zahangir S."/>
            <person name="Zhai Y."/>
            <person name="Devine C.L."/>
            <person name="Liao K."/>
            <person name="Prasad P.K."/>
            <person name="Ruthenberg K.J."/>
            <person name="Shonk J.A."/>
            <person name="Way M."/>
            <person name="Yousufi H.K."/>
            <person name="Cao L."/>
            <person name="Fox J."/>
            <person name="Hobbs E."/>
            <person name="Kilic S."/>
            <person name="Nunn R."/>
            <person name="Patel R."/>
            <person name="Rubenstein M."/>
            <person name="Cresawn S.G."/>
            <person name="Russell D.A."/>
            <person name="Pope W.H."/>
            <person name="Jacobs-Sera D."/>
            <person name="Hendrix R.W."/>
            <person name="Hatfull G.F."/>
            <person name="Erill I."/>
            <person name="Caruso S.M."/>
        </authorList>
    </citation>
    <scope>NUCLEOTIDE SEQUENCE [LARGE SCALE GENOMIC DNA]</scope>
</reference>
<name>A0A173GBQ3_9CAUD</name>
<organism evidence="1 2">
    <name type="scientific">Bacillus phage SalinJah</name>
    <dbReference type="NCBI Taxonomy" id="1837830"/>
    <lineage>
        <taxon>Viruses</taxon>
        <taxon>Duplodnaviria</taxon>
        <taxon>Heunggongvirae</taxon>
        <taxon>Uroviricota</taxon>
        <taxon>Caudoviricetes</taxon>
        <taxon>Herelleviridae</taxon>
        <taxon>Bastillevirinae</taxon>
        <taxon>Wphvirus</taxon>
        <taxon>Wphvirus BPS13</taxon>
    </lineage>
</organism>
<sequence length="100" mass="11699">MLRLITEDVEVNELVARERDEYILSSSKAGIGTIVLCRGFVVAYEWAEREKFVDFAKAYVDNEEIDEMVDFDFSHVEVKLIYSYENYVKFLEDRGVTVND</sequence>
<protein>
    <submittedName>
        <fullName evidence="1">Uncharacterized protein</fullName>
    </submittedName>
</protein>
<dbReference type="RefSeq" id="YP_009282199.1">
    <property type="nucleotide sequence ID" value="NC_031034.1"/>
</dbReference>